<dbReference type="eggNOG" id="KOG3699">
    <property type="taxonomic scope" value="Eukaryota"/>
</dbReference>
<accession>S8FCY2</accession>
<dbReference type="AlphaFoldDB" id="S8FCY2"/>
<dbReference type="SUPFAM" id="SSF53639">
    <property type="entry name" value="AraD/HMP-PK domain-like"/>
    <property type="match status" value="1"/>
</dbReference>
<dbReference type="SMART" id="SM01007">
    <property type="entry name" value="Aldolase_II"/>
    <property type="match status" value="1"/>
</dbReference>
<proteinExistence type="predicted"/>
<protein>
    <recommendedName>
        <fullName evidence="1">Class II aldolase/adducin N-terminal domain-containing protein</fullName>
    </recommendedName>
</protein>
<name>S8FCY2_FOMSC</name>
<dbReference type="OrthoDB" id="3238794at2759"/>
<dbReference type="STRING" id="743788.S8FCY2"/>
<evidence type="ECO:0000259" key="1">
    <source>
        <dbReference type="SMART" id="SM01007"/>
    </source>
</evidence>
<dbReference type="EMBL" id="KE504189">
    <property type="protein sequence ID" value="EPS96364.1"/>
    <property type="molecule type" value="Genomic_DNA"/>
</dbReference>
<dbReference type="InterPro" id="IPR001303">
    <property type="entry name" value="Aldolase_II/adducin_N"/>
</dbReference>
<dbReference type="FunFam" id="3.40.225.10:FF:000009">
    <property type="entry name" value="Class II aldolase/adducin N-terminal"/>
    <property type="match status" value="1"/>
</dbReference>
<dbReference type="GO" id="GO:0051015">
    <property type="term" value="F:actin filament binding"/>
    <property type="evidence" value="ECO:0007669"/>
    <property type="project" value="TreeGrafter"/>
</dbReference>
<dbReference type="Pfam" id="PF00596">
    <property type="entry name" value="Aldolase_II"/>
    <property type="match status" value="1"/>
</dbReference>
<gene>
    <name evidence="2" type="ORF">FOMPIDRAFT_128521</name>
</gene>
<dbReference type="PANTHER" id="PTHR10672:SF25">
    <property type="entry name" value="MEIOTICALLY UP-REGULATED GENE 14 PROTEIN"/>
    <property type="match status" value="1"/>
</dbReference>
<dbReference type="InParanoid" id="S8FCY2"/>
<dbReference type="GO" id="GO:0005856">
    <property type="term" value="C:cytoskeleton"/>
    <property type="evidence" value="ECO:0007669"/>
    <property type="project" value="TreeGrafter"/>
</dbReference>
<dbReference type="NCBIfam" id="NF004855">
    <property type="entry name" value="PRK06208.1"/>
    <property type="match status" value="1"/>
</dbReference>
<evidence type="ECO:0000313" key="3">
    <source>
        <dbReference type="Proteomes" id="UP000015241"/>
    </source>
</evidence>
<evidence type="ECO:0000313" key="2">
    <source>
        <dbReference type="EMBL" id="EPS96364.1"/>
    </source>
</evidence>
<dbReference type="InterPro" id="IPR051017">
    <property type="entry name" value="Aldolase-II_Adducin_sf"/>
</dbReference>
<reference evidence="2 3" key="1">
    <citation type="journal article" date="2012" name="Science">
        <title>The Paleozoic origin of enzymatic lignin decomposition reconstructed from 31 fungal genomes.</title>
        <authorList>
            <person name="Floudas D."/>
            <person name="Binder M."/>
            <person name="Riley R."/>
            <person name="Barry K."/>
            <person name="Blanchette R.A."/>
            <person name="Henrissat B."/>
            <person name="Martinez A.T."/>
            <person name="Otillar R."/>
            <person name="Spatafora J.W."/>
            <person name="Yadav J.S."/>
            <person name="Aerts A."/>
            <person name="Benoit I."/>
            <person name="Boyd A."/>
            <person name="Carlson A."/>
            <person name="Copeland A."/>
            <person name="Coutinho P.M."/>
            <person name="de Vries R.P."/>
            <person name="Ferreira P."/>
            <person name="Findley K."/>
            <person name="Foster B."/>
            <person name="Gaskell J."/>
            <person name="Glotzer D."/>
            <person name="Gorecki P."/>
            <person name="Heitman J."/>
            <person name="Hesse C."/>
            <person name="Hori C."/>
            <person name="Igarashi K."/>
            <person name="Jurgens J.A."/>
            <person name="Kallen N."/>
            <person name="Kersten P."/>
            <person name="Kohler A."/>
            <person name="Kuees U."/>
            <person name="Kumar T.K.A."/>
            <person name="Kuo A."/>
            <person name="LaButti K."/>
            <person name="Larrondo L.F."/>
            <person name="Lindquist E."/>
            <person name="Ling A."/>
            <person name="Lombard V."/>
            <person name="Lucas S."/>
            <person name="Lundell T."/>
            <person name="Martin R."/>
            <person name="McLaughlin D.J."/>
            <person name="Morgenstern I."/>
            <person name="Morin E."/>
            <person name="Murat C."/>
            <person name="Nagy L.G."/>
            <person name="Nolan M."/>
            <person name="Ohm R.A."/>
            <person name="Patyshakuliyeva A."/>
            <person name="Rokas A."/>
            <person name="Ruiz-Duenas F.J."/>
            <person name="Sabat G."/>
            <person name="Salamov A."/>
            <person name="Samejima M."/>
            <person name="Schmutz J."/>
            <person name="Slot J.C."/>
            <person name="St John F."/>
            <person name="Stenlid J."/>
            <person name="Sun H."/>
            <person name="Sun S."/>
            <person name="Syed K."/>
            <person name="Tsang A."/>
            <person name="Wiebenga A."/>
            <person name="Young D."/>
            <person name="Pisabarro A."/>
            <person name="Eastwood D.C."/>
            <person name="Martin F."/>
            <person name="Cullen D."/>
            <person name="Grigoriev I.V."/>
            <person name="Hibbett D.S."/>
        </authorList>
    </citation>
    <scope>NUCLEOTIDE SEQUENCE</scope>
    <source>
        <strain evidence="3">FP-58527</strain>
    </source>
</reference>
<dbReference type="PANTHER" id="PTHR10672">
    <property type="entry name" value="ADDUCIN"/>
    <property type="match status" value="1"/>
</dbReference>
<organism evidence="2 3">
    <name type="scientific">Fomitopsis schrenkii</name>
    <name type="common">Brown rot fungus</name>
    <dbReference type="NCBI Taxonomy" id="2126942"/>
    <lineage>
        <taxon>Eukaryota</taxon>
        <taxon>Fungi</taxon>
        <taxon>Dikarya</taxon>
        <taxon>Basidiomycota</taxon>
        <taxon>Agaricomycotina</taxon>
        <taxon>Agaricomycetes</taxon>
        <taxon>Polyporales</taxon>
        <taxon>Fomitopsis</taxon>
    </lineage>
</organism>
<dbReference type="Proteomes" id="UP000015241">
    <property type="component" value="Unassembled WGS sequence"/>
</dbReference>
<dbReference type="InterPro" id="IPR036409">
    <property type="entry name" value="Aldolase_II/adducin_N_sf"/>
</dbReference>
<dbReference type="Gene3D" id="3.40.225.10">
    <property type="entry name" value="Class II aldolase/adducin N-terminal domain"/>
    <property type="match status" value="1"/>
</dbReference>
<feature type="domain" description="Class II aldolase/adducin N-terminal" evidence="1">
    <location>
        <begin position="59"/>
        <end position="243"/>
    </location>
</feature>
<keyword evidence="3" id="KW-1185">Reference proteome</keyword>
<dbReference type="HOGENOM" id="CLU_006033_1_2_1"/>
<dbReference type="FunCoup" id="S8FCY2">
    <property type="interactions" value="1"/>
</dbReference>
<sequence>MAPPPTATETQTQTIPETIAFQLRDDEKTRLEAISHGDIALPPPPTFSSVHEERAFQTAHLAAAFRSWAREGYTEGTAGHISVRDAEIPNAMWINPLAVHFGLLKASDMVLVDMHTGKVLGGNRARPVNQAGFLIHRAVHQARPDIHAVAHGHTIAARAFATLRRPLRMLTQDSCILYGKHVVYDNYGGLVLGDEEGRRIAAALGDTAKAAILMNHGLLTVGRSVDEAAYVFGLMERSCDIELKAMLGELRGLTVTEITDEEAAYVHKTSSDPGVLYWQFQPYYDLEYESCNGKFDDFKGL</sequence>